<evidence type="ECO:0000256" key="6">
    <source>
        <dbReference type="ARBA" id="ARBA00023242"/>
    </source>
</evidence>
<keyword evidence="2" id="KW-0479">Metal-binding</keyword>
<evidence type="ECO:0000313" key="12">
    <source>
        <dbReference type="EMBL" id="GAV49336.1"/>
    </source>
</evidence>
<reference evidence="11" key="1">
    <citation type="submission" date="2008-02" db="EMBL/GenBank/DDBJ databases">
        <title>Zygosaccharomyces rouxii homologs of Saccharomyces cerevisiae chromosome III.</title>
        <authorList>
            <person name="Gordon J.L."/>
            <person name="Wolfe K.H."/>
        </authorList>
    </citation>
    <scope>NUCLEOTIDE SEQUENCE</scope>
    <source>
        <strain evidence="11">CBS 732</strain>
    </source>
</reference>
<accession>B2G4K1</accession>
<dbReference type="GO" id="GO:0000122">
    <property type="term" value="P:negative regulation of transcription by RNA polymerase II"/>
    <property type="evidence" value="ECO:0007669"/>
    <property type="project" value="TreeGrafter"/>
</dbReference>
<reference evidence="12 13" key="2">
    <citation type="submission" date="2016-08" db="EMBL/GenBank/DDBJ databases">
        <title>Draft genome sequence of allopolyploid Zygosaccharomyces rouxii.</title>
        <authorList>
            <person name="Watanabe J."/>
            <person name="Uehara K."/>
            <person name="Mogi Y."/>
            <person name="Tsukioka Y."/>
        </authorList>
    </citation>
    <scope>NUCLEOTIDE SEQUENCE [LARGE SCALE GENOMIC DNA]</scope>
    <source>
        <strain evidence="12 13">NBRC 110957</strain>
    </source>
</reference>
<dbReference type="GO" id="GO:0005730">
    <property type="term" value="C:nucleolus"/>
    <property type="evidence" value="ECO:0007669"/>
    <property type="project" value="TreeGrafter"/>
</dbReference>
<proteinExistence type="inferred from homology"/>
<evidence type="ECO:0000313" key="13">
    <source>
        <dbReference type="Proteomes" id="UP000187013"/>
    </source>
</evidence>
<dbReference type="RefSeq" id="XP_002497183.1">
    <property type="nucleotide sequence ID" value="XM_002497138.1"/>
</dbReference>
<comment type="similarity">
    <text evidence="7">Belongs to the UPF0743 family.</text>
</comment>
<feature type="compositionally biased region" description="Basic and acidic residues" evidence="9">
    <location>
        <begin position="70"/>
        <end position="107"/>
    </location>
</feature>
<keyword evidence="6" id="KW-0539">Nucleus</keyword>
<evidence type="ECO:0000259" key="10">
    <source>
        <dbReference type="PROSITE" id="PS50157"/>
    </source>
</evidence>
<dbReference type="OMA" id="MTEAQRY"/>
<dbReference type="InterPro" id="IPR039999">
    <property type="entry name" value="LYAR"/>
</dbReference>
<dbReference type="eggNOG" id="KOG2186">
    <property type="taxonomic scope" value="Eukaryota"/>
</dbReference>
<dbReference type="InterPro" id="IPR014898">
    <property type="entry name" value="Znf_C2H2_LYAR"/>
</dbReference>
<dbReference type="OrthoDB" id="21474at2759"/>
<evidence type="ECO:0000256" key="5">
    <source>
        <dbReference type="ARBA" id="ARBA00022833"/>
    </source>
</evidence>
<evidence type="ECO:0000256" key="7">
    <source>
        <dbReference type="ARBA" id="ARBA00061084"/>
    </source>
</evidence>
<evidence type="ECO:0000313" key="11">
    <source>
        <dbReference type="EMBL" id="CAQ43510.1"/>
    </source>
</evidence>
<protein>
    <submittedName>
        <fullName evidence="11">Uncharacterized protein YCR087C-A</fullName>
    </submittedName>
</protein>
<evidence type="ECO:0000256" key="3">
    <source>
        <dbReference type="ARBA" id="ARBA00022737"/>
    </source>
</evidence>
<dbReference type="FunFam" id="3.30.1490.490:FF:000001">
    <property type="entry name" value="cell growth-regulating nucleolar protein-like"/>
    <property type="match status" value="1"/>
</dbReference>
<evidence type="ECO:0000256" key="2">
    <source>
        <dbReference type="ARBA" id="ARBA00022723"/>
    </source>
</evidence>
<dbReference type="KEGG" id="zro:ZYRO0D17336g"/>
<gene>
    <name evidence="11" type="primary">Zr_YCR087C-A</name>
    <name evidence="11" type="ORF">Zrou_6p19</name>
    <name evidence="12" type="ORF">ZYGR_0N07430</name>
</gene>
<dbReference type="EMBL" id="BDGX01000014">
    <property type="protein sequence ID" value="GAV49336.1"/>
    <property type="molecule type" value="Genomic_DNA"/>
</dbReference>
<dbReference type="AlphaFoldDB" id="B2G4K1"/>
<dbReference type="InterPro" id="IPR013087">
    <property type="entry name" value="Znf_C2H2_type"/>
</dbReference>
<keyword evidence="4 8" id="KW-0863">Zinc-finger</keyword>
<dbReference type="PANTHER" id="PTHR13100:SF10">
    <property type="entry name" value="CELL GROWTH-REGULATING NUCLEOLAR PROTEIN"/>
    <property type="match status" value="1"/>
</dbReference>
<dbReference type="PANTHER" id="PTHR13100">
    <property type="entry name" value="CELL GROWTH-REGULATING NUCLEOLAR PROTEIN LYAR"/>
    <property type="match status" value="1"/>
</dbReference>
<evidence type="ECO:0000256" key="8">
    <source>
        <dbReference type="PROSITE-ProRule" id="PRU01145"/>
    </source>
</evidence>
<dbReference type="GO" id="GO:0003677">
    <property type="term" value="F:DNA binding"/>
    <property type="evidence" value="ECO:0007669"/>
    <property type="project" value="InterPro"/>
</dbReference>
<evidence type="ECO:0000256" key="1">
    <source>
        <dbReference type="ARBA" id="ARBA00004123"/>
    </source>
</evidence>
<name>B2G4K1_ZYGRO</name>
<evidence type="ECO:0000256" key="9">
    <source>
        <dbReference type="SAM" id="MobiDB-lite"/>
    </source>
</evidence>
<keyword evidence="3" id="KW-0677">Repeat</keyword>
<feature type="domain" description="C2H2-type" evidence="10">
    <location>
        <begin position="30"/>
        <end position="58"/>
    </location>
</feature>
<dbReference type="SUPFAM" id="SSF57667">
    <property type="entry name" value="beta-beta-alpha zinc fingers"/>
    <property type="match status" value="2"/>
</dbReference>
<feature type="region of interest" description="Disordered" evidence="9">
    <location>
        <begin position="62"/>
        <end position="121"/>
    </location>
</feature>
<dbReference type="GO" id="GO:0006364">
    <property type="term" value="P:rRNA processing"/>
    <property type="evidence" value="ECO:0007669"/>
    <property type="project" value="TreeGrafter"/>
</dbReference>
<dbReference type="PROSITE" id="PS51804">
    <property type="entry name" value="ZF_C2HC_LYAR"/>
    <property type="match status" value="2"/>
</dbReference>
<comment type="subcellular location">
    <subcellularLocation>
        <location evidence="1">Nucleus</location>
    </subcellularLocation>
</comment>
<sequence>MVTFNCEVCNDTVPKKNTEKHYSRCPDAYYTCIDCSKTFDDGVSYKNHTQCLTEDEKYQGALYKGKGKGKKEQPKKQEQPKKEQPKKQEEPKKQPEPAKTADKEPKKSSKVSKPKSTLRSELKSGKSLYEIFDSVDKKLKKQLLKNLIVDEKGRVILKE</sequence>
<dbReference type="Pfam" id="PF08790">
    <property type="entry name" value="zf-LYAR"/>
    <property type="match status" value="1"/>
</dbReference>
<organism evidence="11">
    <name type="scientific">Zygosaccharomyces rouxii</name>
    <dbReference type="NCBI Taxonomy" id="4956"/>
    <lineage>
        <taxon>Eukaryota</taxon>
        <taxon>Fungi</taxon>
        <taxon>Dikarya</taxon>
        <taxon>Ascomycota</taxon>
        <taxon>Saccharomycotina</taxon>
        <taxon>Saccharomycetes</taxon>
        <taxon>Saccharomycetales</taxon>
        <taxon>Saccharomycetaceae</taxon>
        <taxon>Zygosaccharomyces</taxon>
    </lineage>
</organism>
<dbReference type="Gene3D" id="3.30.1490.490">
    <property type="match status" value="1"/>
</dbReference>
<dbReference type="GO" id="GO:0008270">
    <property type="term" value="F:zinc ion binding"/>
    <property type="evidence" value="ECO:0007669"/>
    <property type="project" value="UniProtKB-KW"/>
</dbReference>
<keyword evidence="5" id="KW-0862">Zinc</keyword>
<dbReference type="InterPro" id="IPR036236">
    <property type="entry name" value="Znf_C2H2_sf"/>
</dbReference>
<evidence type="ECO:0000256" key="4">
    <source>
        <dbReference type="ARBA" id="ARBA00022771"/>
    </source>
</evidence>
<dbReference type="EMBL" id="AM989985">
    <property type="protein sequence ID" value="CAQ43510.1"/>
    <property type="molecule type" value="Genomic_DNA"/>
</dbReference>
<dbReference type="Proteomes" id="UP000187013">
    <property type="component" value="Unassembled WGS sequence"/>
</dbReference>
<dbReference type="PROSITE" id="PS50157">
    <property type="entry name" value="ZINC_FINGER_C2H2_2"/>
    <property type="match status" value="1"/>
</dbReference>